<proteinExistence type="predicted"/>
<feature type="transmembrane region" description="Helical" evidence="2">
    <location>
        <begin position="148"/>
        <end position="177"/>
    </location>
</feature>
<keyword evidence="2" id="KW-0812">Transmembrane</keyword>
<protein>
    <submittedName>
        <fullName evidence="3">Uncharacterized protein</fullName>
    </submittedName>
</protein>
<gene>
    <name evidence="3" type="ORF">CEUSTIGMA_g9082.t1</name>
</gene>
<keyword evidence="2" id="KW-1133">Transmembrane helix</keyword>
<comment type="caution">
    <text evidence="3">The sequence shown here is derived from an EMBL/GenBank/DDBJ whole genome shotgun (WGS) entry which is preliminary data.</text>
</comment>
<feature type="transmembrane region" description="Helical" evidence="2">
    <location>
        <begin position="236"/>
        <end position="262"/>
    </location>
</feature>
<feature type="transmembrane region" description="Helical" evidence="2">
    <location>
        <begin position="189"/>
        <end position="216"/>
    </location>
</feature>
<dbReference type="OrthoDB" id="542626at2759"/>
<organism evidence="3 4">
    <name type="scientific">Chlamydomonas eustigma</name>
    <dbReference type="NCBI Taxonomy" id="1157962"/>
    <lineage>
        <taxon>Eukaryota</taxon>
        <taxon>Viridiplantae</taxon>
        <taxon>Chlorophyta</taxon>
        <taxon>core chlorophytes</taxon>
        <taxon>Chlorophyceae</taxon>
        <taxon>CS clade</taxon>
        <taxon>Chlamydomonadales</taxon>
        <taxon>Chlamydomonadaceae</taxon>
        <taxon>Chlamydomonas</taxon>
    </lineage>
</organism>
<dbReference type="EMBL" id="BEGY01000068">
    <property type="protein sequence ID" value="GAX81654.1"/>
    <property type="molecule type" value="Genomic_DNA"/>
</dbReference>
<evidence type="ECO:0000256" key="2">
    <source>
        <dbReference type="SAM" id="Phobius"/>
    </source>
</evidence>
<evidence type="ECO:0000313" key="4">
    <source>
        <dbReference type="Proteomes" id="UP000232323"/>
    </source>
</evidence>
<keyword evidence="4" id="KW-1185">Reference proteome</keyword>
<accession>A0A250XEY7</accession>
<evidence type="ECO:0000313" key="3">
    <source>
        <dbReference type="EMBL" id="GAX81654.1"/>
    </source>
</evidence>
<reference evidence="3 4" key="1">
    <citation type="submission" date="2017-08" db="EMBL/GenBank/DDBJ databases">
        <title>Acidophilic green algal genome provides insights into adaptation to an acidic environment.</title>
        <authorList>
            <person name="Hirooka S."/>
            <person name="Hirose Y."/>
            <person name="Kanesaki Y."/>
            <person name="Higuchi S."/>
            <person name="Fujiwara T."/>
            <person name="Onuma R."/>
            <person name="Era A."/>
            <person name="Ohbayashi R."/>
            <person name="Uzuka A."/>
            <person name="Nozaki H."/>
            <person name="Yoshikawa H."/>
            <person name="Miyagishima S.Y."/>
        </authorList>
    </citation>
    <scope>NUCLEOTIDE SEQUENCE [LARGE SCALE GENOMIC DNA]</scope>
    <source>
        <strain evidence="3 4">NIES-2499</strain>
    </source>
</reference>
<feature type="transmembrane region" description="Helical" evidence="2">
    <location>
        <begin position="85"/>
        <end position="108"/>
    </location>
</feature>
<sequence length="283" mass="30755">MSFQVSSSSEFPQQKSGRPNQISSTNTTSSDYHSNSSAAANVSGLNTSRATTSWSTSQAVPAQKDGMNLKLAGAMRICCCAFGTWVWVCFYTCAVFATIFSILCALVYQDFVNFIFKLRSTNGLQELAFRTSPSSALVTGLPYRDWQALLWGTAVSAVFAFVICFTFHVGTLLMLLCSLKSLGHPGRRFGRGFVVAASLWTALHILNISLQFHSFGPMMNSLTLGSPNNKTGHNPFLLNACTSIGYLTSSLYMLYCVLVLCWRQETSLLQVGVPSSSSAFVAV</sequence>
<keyword evidence="2" id="KW-0472">Membrane</keyword>
<dbReference type="AlphaFoldDB" id="A0A250XEY7"/>
<name>A0A250XEY7_9CHLO</name>
<feature type="region of interest" description="Disordered" evidence="1">
    <location>
        <begin position="1"/>
        <end position="37"/>
    </location>
</feature>
<evidence type="ECO:0000256" key="1">
    <source>
        <dbReference type="SAM" id="MobiDB-lite"/>
    </source>
</evidence>
<dbReference type="Proteomes" id="UP000232323">
    <property type="component" value="Unassembled WGS sequence"/>
</dbReference>